<comment type="caution">
    <text evidence="3">The sequence shown here is derived from an EMBL/GenBank/DDBJ whole genome shotgun (WGS) entry which is preliminary data.</text>
</comment>
<evidence type="ECO:0000313" key="4">
    <source>
        <dbReference type="Proteomes" id="UP000688137"/>
    </source>
</evidence>
<keyword evidence="1" id="KW-0175">Coiled coil</keyword>
<evidence type="ECO:0000256" key="1">
    <source>
        <dbReference type="SAM" id="Coils"/>
    </source>
</evidence>
<proteinExistence type="predicted"/>
<gene>
    <name evidence="3" type="ORF">PPRIM_AZ9-3.1.T0750149</name>
</gene>
<evidence type="ECO:0000259" key="2">
    <source>
        <dbReference type="PROSITE" id="PS50833"/>
    </source>
</evidence>
<feature type="coiled-coil region" evidence="1">
    <location>
        <begin position="9"/>
        <end position="36"/>
    </location>
</feature>
<dbReference type="GO" id="GO:0032040">
    <property type="term" value="C:small-subunit processome"/>
    <property type="evidence" value="ECO:0007669"/>
    <property type="project" value="TreeGrafter"/>
</dbReference>
<dbReference type="GO" id="GO:0034457">
    <property type="term" value="C:Mpp10 complex"/>
    <property type="evidence" value="ECO:0007669"/>
    <property type="project" value="UniProtKB-ARBA"/>
</dbReference>
<dbReference type="GO" id="GO:0042274">
    <property type="term" value="P:ribosomal small subunit biogenesis"/>
    <property type="evidence" value="ECO:0007669"/>
    <property type="project" value="UniProtKB-ARBA"/>
</dbReference>
<dbReference type="PANTHER" id="PTHR22734">
    <property type="entry name" value="U3 SMALL NUCLEOLAR RIBONUCLEOPROTEIN PROTEIN IMP4"/>
    <property type="match status" value="1"/>
</dbReference>
<dbReference type="OMA" id="IGTMSEQ"/>
<dbReference type="GO" id="GO:0006364">
    <property type="term" value="P:rRNA processing"/>
    <property type="evidence" value="ECO:0007669"/>
    <property type="project" value="InterPro"/>
</dbReference>
<dbReference type="SMART" id="SM00879">
    <property type="entry name" value="Brix"/>
    <property type="match status" value="1"/>
</dbReference>
<accession>A0A8S1NGX9</accession>
<feature type="domain" description="Brix" evidence="2">
    <location>
        <begin position="83"/>
        <end position="264"/>
    </location>
</feature>
<dbReference type="GO" id="GO:0042134">
    <property type="term" value="F:rRNA primary transcript binding"/>
    <property type="evidence" value="ECO:0007669"/>
    <property type="project" value="InterPro"/>
</dbReference>
<dbReference type="InterPro" id="IPR044281">
    <property type="entry name" value="IMP4/RPF1"/>
</dbReference>
<dbReference type="Pfam" id="PF04427">
    <property type="entry name" value="Brix"/>
    <property type="match status" value="1"/>
</dbReference>
<organism evidence="3 4">
    <name type="scientific">Paramecium primaurelia</name>
    <dbReference type="NCBI Taxonomy" id="5886"/>
    <lineage>
        <taxon>Eukaryota</taxon>
        <taxon>Sar</taxon>
        <taxon>Alveolata</taxon>
        <taxon>Ciliophora</taxon>
        <taxon>Intramacronucleata</taxon>
        <taxon>Oligohymenophorea</taxon>
        <taxon>Peniculida</taxon>
        <taxon>Parameciidae</taxon>
        <taxon>Paramecium</taxon>
    </lineage>
</organism>
<dbReference type="AlphaFoldDB" id="A0A8S1NGX9"/>
<dbReference type="GO" id="GO:0030515">
    <property type="term" value="F:snoRNA binding"/>
    <property type="evidence" value="ECO:0007669"/>
    <property type="project" value="TreeGrafter"/>
</dbReference>
<dbReference type="PANTHER" id="PTHR22734:SF2">
    <property type="entry name" value="U3 SMALL NUCLEOLAR RIBONUCLEOPROTEIN PROTEIN IMP4"/>
    <property type="match status" value="1"/>
</dbReference>
<protein>
    <recommendedName>
        <fullName evidence="2">Brix domain-containing protein</fullName>
    </recommendedName>
</protein>
<dbReference type="InterPro" id="IPR007109">
    <property type="entry name" value="Brix"/>
</dbReference>
<dbReference type="EMBL" id="CAJJDM010000078">
    <property type="protein sequence ID" value="CAD8085944.1"/>
    <property type="molecule type" value="Genomic_DNA"/>
</dbReference>
<dbReference type="GO" id="GO:0005654">
    <property type="term" value="C:nucleoplasm"/>
    <property type="evidence" value="ECO:0007669"/>
    <property type="project" value="UniProtKB-ARBA"/>
</dbReference>
<name>A0A8S1NGX9_PARPR</name>
<dbReference type="Proteomes" id="UP000688137">
    <property type="component" value="Unassembled WGS sequence"/>
</dbReference>
<dbReference type="PROSITE" id="PS50833">
    <property type="entry name" value="BRIX"/>
    <property type="match status" value="1"/>
</dbReference>
<reference evidence="3" key="1">
    <citation type="submission" date="2021-01" db="EMBL/GenBank/DDBJ databases">
        <authorList>
            <consortium name="Genoscope - CEA"/>
            <person name="William W."/>
        </authorList>
    </citation>
    <scope>NUCLEOTIDE SEQUENCE</scope>
</reference>
<evidence type="ECO:0000313" key="3">
    <source>
        <dbReference type="EMBL" id="CAD8085944.1"/>
    </source>
</evidence>
<keyword evidence="4" id="KW-1185">Reference proteome</keyword>
<sequence length="287" mass="33620">MLRKNVRLRKEYLMRIEDEKRAKQKYDNKMRLLNAEIERKNVPTDLYRDEDNLRKEINSQDDNTIVPRTHLDDEYAMSFYREPQIALTTSRSPSQRLVTLMKEMGLIFPNCTRVNRGALVVKDLVTHCQQKNYSDLIIVHEHRGEPDGLIISHMPLGPTIYFGVKNAVLRHDLDVRADPLSEQYPHLIFDNFQTKLGERVITILKHLFPVPKIDSKRVLTFHNENGVISFRHHTYQKSFNQVDLNEQGPRFELKPYKITLGTIGQKEAIVEWQLRTFINTAGKKSVL</sequence>
<dbReference type="FunFam" id="3.40.50.10480:FF:000001">
    <property type="entry name" value="IMP4, U3 small nucleolar ribonucleoprotein"/>
    <property type="match status" value="1"/>
</dbReference>